<dbReference type="InterPro" id="IPR032675">
    <property type="entry name" value="LRR_dom_sf"/>
</dbReference>
<keyword evidence="2" id="KW-1133">Transmembrane helix</keyword>
<sequence>MDDLMPHDAEPLAAALAMIDAWEAVEIPLEPTRDRVKSSAPSTGSTDGDDAEELPSGAPSSSVASQSMCTGSRRKREIEYLRSKACELEAELAALKARAAESWQSAAVASTTALWEQIATRQLTQRVQSEKTNARLRMKLQHQVQVARDLMRALTKAARRQDVDELAGASAKRVKTRELRVDEQVEIQQRRVDALLGRAASVFASAHFQTTRPVFRDVELFEDSLTGDSTICIRTSWAVPFSAHQVAAVIWRFMVQKAQYGGDEALDRLNIVYSTQATRPGMTGTFAGRLIARRHVLTPTAQLLAWVKQSEPLAFEPTPLDGVLLDEEALLRVQPAAKPSGHDSVTLVQSWRRLRVHFNGDDVVGGRRKVGALSEYLLSQVETELNWKERVVENLLLEEAMASASQGYFTTVFVVRELVEAVAQCVQAYKFSRLIARSWINHVWVLSIVLDCWGTPLITRFLLRDLARRRYAYLVSDVVVTIVTAVVLPTVIFVPWALQFDRQLDSFPPELLYDDKAFTQLLLESRSILAISTVDCVTKAIAHLGILHCLRAIRGFVDVPPAKRTALSVPRNAVAPGSSGAPNGTTSGPRRRCIAGLTHALHLVGRVFFFLLGAVVVGAHLHAFLAHRHLRVDGCKQLIHPWFVQGRASCVVFEFSCYEQAVDTPGDVAFSSFHADVLQFLVISHCPALVVPTTVRSFASLSALEIYNSTLVAWPQRAAFDAARQDQLAFVGVIRVNMSEFPRALLSPLPRGLNDVEFVVTNLTAIPDDLDLRWPALSVVFIEHSLLTQFPMALLRMQTFQLSLAWNRISALPFDHEAAVGRLPYALIMAGNPIRTLPDTLAPSLEPPMTILSLENTQVTGPLPPWTTDGGGVAEIVYLAGAPLCDEPHDETPTVALLACDLVCAAFLWFLGSVHVYLDDPTMTYYAASIVPAPSLPHFTAWGNVFRAIALLHVLDISWFSIVAAAHLHAFLAHQHIRIDGCIGRIHPWFVHGRPSCVKFEFSCYRENVSTPTASEFDSFQPDALQALIISHCPALVVPSVLRTFHLLTSMDIYNATLIDWPRESAFDPATQPHVGYLGVVRVNMSTFPTGLEGPLPAALTDVEFVATNLTGIPDDLDLRWPVLSVFYVEHSLLTQFPMVVLRMNIFQLSLLGNQIATLPIETTDALPFVFVMSGNPISVLPQSIASAVPIGFLFVENTHIAAPLPTWITDGIGVTDIVFLFGSQLCGDRTMNMTQQMTPMIICDVPSEFQFGLVQDQAKLLRCLNRLIKRALCNNSQMRNDFILAEKRVQIDVSFEALLQLCDDMIHNVDTAFSDKRFMVPRNCQLTHFRVSDVTTSRDANGNAQIDMLNAFVLPFNVSTTADAIWQYLALSSSSETEGFHAQNIGGDDVDIVKKDLRVELKVNRFFGRFQGRIVARQRREVGRVVIVWVVLVKPVEVEVIRSFRFLSTLDIYNSTLVAWPREAAFDAEAQTRIGFVGIVRVNMSTLPEALLEPLPIALNDIEIVATNLTALPADLDARWSAVRIVPMCDDGSASTQPSVPTIDCDRVTHYDIGAYPLAVVDFNRQQQRRLAQ</sequence>
<dbReference type="Proteomes" id="UP001209570">
    <property type="component" value="Unassembled WGS sequence"/>
</dbReference>
<reference evidence="3" key="1">
    <citation type="submission" date="2021-12" db="EMBL/GenBank/DDBJ databases">
        <title>Prjna785345.</title>
        <authorList>
            <person name="Rujirawat T."/>
            <person name="Krajaejun T."/>
        </authorList>
    </citation>
    <scope>NUCLEOTIDE SEQUENCE</scope>
    <source>
        <strain evidence="3">Pi057C3</strain>
    </source>
</reference>
<feature type="region of interest" description="Disordered" evidence="1">
    <location>
        <begin position="28"/>
        <end position="70"/>
    </location>
</feature>
<name>A0AAD5LII1_PYTIN</name>
<protein>
    <submittedName>
        <fullName evidence="3">Uncharacterized protein</fullName>
    </submittedName>
</protein>
<feature type="compositionally biased region" description="Low complexity" evidence="1">
    <location>
        <begin position="55"/>
        <end position="67"/>
    </location>
</feature>
<feature type="transmembrane region" description="Helical" evidence="2">
    <location>
        <begin position="607"/>
        <end position="626"/>
    </location>
</feature>
<evidence type="ECO:0000313" key="3">
    <source>
        <dbReference type="EMBL" id="KAJ0402106.1"/>
    </source>
</evidence>
<proteinExistence type="predicted"/>
<organism evidence="3 4">
    <name type="scientific">Pythium insidiosum</name>
    <name type="common">Pythiosis disease agent</name>
    <dbReference type="NCBI Taxonomy" id="114742"/>
    <lineage>
        <taxon>Eukaryota</taxon>
        <taxon>Sar</taxon>
        <taxon>Stramenopiles</taxon>
        <taxon>Oomycota</taxon>
        <taxon>Peronosporomycetes</taxon>
        <taxon>Pythiales</taxon>
        <taxon>Pythiaceae</taxon>
        <taxon>Pythium</taxon>
    </lineage>
</organism>
<keyword evidence="2" id="KW-0472">Membrane</keyword>
<keyword evidence="2" id="KW-0812">Transmembrane</keyword>
<dbReference type="Gene3D" id="3.80.10.10">
    <property type="entry name" value="Ribonuclease Inhibitor"/>
    <property type="match status" value="2"/>
</dbReference>
<evidence type="ECO:0000256" key="2">
    <source>
        <dbReference type="SAM" id="Phobius"/>
    </source>
</evidence>
<comment type="caution">
    <text evidence="3">The sequence shown here is derived from an EMBL/GenBank/DDBJ whole genome shotgun (WGS) entry which is preliminary data.</text>
</comment>
<evidence type="ECO:0000256" key="1">
    <source>
        <dbReference type="SAM" id="MobiDB-lite"/>
    </source>
</evidence>
<dbReference type="EMBL" id="JAKCXM010000111">
    <property type="protein sequence ID" value="KAJ0402106.1"/>
    <property type="molecule type" value="Genomic_DNA"/>
</dbReference>
<keyword evidence="4" id="KW-1185">Reference proteome</keyword>
<evidence type="ECO:0000313" key="4">
    <source>
        <dbReference type="Proteomes" id="UP001209570"/>
    </source>
</evidence>
<dbReference type="SUPFAM" id="SSF52058">
    <property type="entry name" value="L domain-like"/>
    <property type="match status" value="2"/>
</dbReference>
<accession>A0AAD5LII1</accession>
<gene>
    <name evidence="3" type="ORF">P43SY_006803</name>
</gene>
<feature type="transmembrane region" description="Helical" evidence="2">
    <location>
        <begin position="471"/>
        <end position="498"/>
    </location>
</feature>